<dbReference type="Proteomes" id="UP000270924">
    <property type="component" value="Unassembled WGS sequence"/>
</dbReference>
<organism evidence="2 3">
    <name type="scientific">Wuchereria bancrofti</name>
    <dbReference type="NCBI Taxonomy" id="6293"/>
    <lineage>
        <taxon>Eukaryota</taxon>
        <taxon>Metazoa</taxon>
        <taxon>Ecdysozoa</taxon>
        <taxon>Nematoda</taxon>
        <taxon>Chromadorea</taxon>
        <taxon>Rhabditida</taxon>
        <taxon>Spirurina</taxon>
        <taxon>Spiruromorpha</taxon>
        <taxon>Filarioidea</taxon>
        <taxon>Onchocercidae</taxon>
        <taxon>Wuchereria</taxon>
    </lineage>
</organism>
<dbReference type="EMBL" id="UYWW01009009">
    <property type="protein sequence ID" value="VDM16292.1"/>
    <property type="molecule type" value="Genomic_DNA"/>
</dbReference>
<proteinExistence type="predicted"/>
<gene>
    <name evidence="2" type="ORF">WBA_LOCUS9329</name>
</gene>
<sequence>MTGALLFPEEEAMCSADLPGPGKGAQWTLSGTASLSLALSPSPSWEHPGGVGRPQVLCAMDPIPGRMRKVTPLNGRVREQERAQRLPEGAQDTAETVGPEDSHAGGPRQMGSILVEGNAGLPGDCKAAMAAASPSGTEALQLRPVRLHCWPWLALLGGPSAQLGHKRAWRQSSAGLEQCRKGLDLGVWRASTQAGMLRPPEPPIWQKQCPKGHVGRPFAILVLHKCPKFPLVHRGVELARVWWGGRGARNNQKPELGSARARVPAPLRPSPLELLSAQHCDDMSL</sequence>
<protein>
    <submittedName>
        <fullName evidence="2">Uncharacterized protein</fullName>
    </submittedName>
</protein>
<feature type="region of interest" description="Disordered" evidence="1">
    <location>
        <begin position="74"/>
        <end position="109"/>
    </location>
</feature>
<dbReference type="InParanoid" id="A0A3P7G148"/>
<feature type="non-terminal residue" evidence="2">
    <location>
        <position position="285"/>
    </location>
</feature>
<evidence type="ECO:0000256" key="1">
    <source>
        <dbReference type="SAM" id="MobiDB-lite"/>
    </source>
</evidence>
<dbReference type="AlphaFoldDB" id="A0A3P7G148"/>
<evidence type="ECO:0000313" key="3">
    <source>
        <dbReference type="Proteomes" id="UP000270924"/>
    </source>
</evidence>
<accession>A0A3P7G148</accession>
<reference evidence="2 3" key="1">
    <citation type="submission" date="2018-11" db="EMBL/GenBank/DDBJ databases">
        <authorList>
            <consortium name="Pathogen Informatics"/>
        </authorList>
    </citation>
    <scope>NUCLEOTIDE SEQUENCE [LARGE SCALE GENOMIC DNA]</scope>
</reference>
<name>A0A3P7G148_WUCBA</name>
<evidence type="ECO:0000313" key="2">
    <source>
        <dbReference type="EMBL" id="VDM16292.1"/>
    </source>
</evidence>
<feature type="compositionally biased region" description="Basic and acidic residues" evidence="1">
    <location>
        <begin position="76"/>
        <end position="85"/>
    </location>
</feature>
<keyword evidence="3" id="KW-1185">Reference proteome</keyword>